<dbReference type="CDD" id="cd01948">
    <property type="entry name" value="EAL"/>
    <property type="match status" value="1"/>
</dbReference>
<evidence type="ECO:0000313" key="4">
    <source>
        <dbReference type="EMBL" id="MDO3722892.1"/>
    </source>
</evidence>
<dbReference type="InterPro" id="IPR000160">
    <property type="entry name" value="GGDEF_dom"/>
</dbReference>
<dbReference type="InterPro" id="IPR035919">
    <property type="entry name" value="EAL_sf"/>
</dbReference>
<dbReference type="Pfam" id="PF00990">
    <property type="entry name" value="GGDEF"/>
    <property type="match status" value="1"/>
</dbReference>
<dbReference type="InterPro" id="IPR043128">
    <property type="entry name" value="Rev_trsase/Diguanyl_cyclase"/>
</dbReference>
<protein>
    <submittedName>
        <fullName evidence="4">EAL domain-containing protein</fullName>
    </submittedName>
</protein>
<feature type="transmembrane region" description="Helical" evidence="1">
    <location>
        <begin position="301"/>
        <end position="319"/>
    </location>
</feature>
<dbReference type="Gene3D" id="3.30.450.20">
    <property type="entry name" value="PAS domain"/>
    <property type="match status" value="1"/>
</dbReference>
<organism evidence="4 5">
    <name type="scientific">Marinobacter suaedae</name>
    <dbReference type="NCBI Taxonomy" id="3057675"/>
    <lineage>
        <taxon>Bacteria</taxon>
        <taxon>Pseudomonadati</taxon>
        <taxon>Pseudomonadota</taxon>
        <taxon>Gammaproteobacteria</taxon>
        <taxon>Pseudomonadales</taxon>
        <taxon>Marinobacteraceae</taxon>
        <taxon>Marinobacter</taxon>
    </lineage>
</organism>
<feature type="domain" description="EAL" evidence="2">
    <location>
        <begin position="503"/>
        <end position="756"/>
    </location>
</feature>
<keyword evidence="5" id="KW-1185">Reference proteome</keyword>
<dbReference type="SUPFAM" id="SSF141868">
    <property type="entry name" value="EAL domain-like"/>
    <property type="match status" value="1"/>
</dbReference>
<proteinExistence type="predicted"/>
<dbReference type="CDD" id="cd01949">
    <property type="entry name" value="GGDEF"/>
    <property type="match status" value="1"/>
</dbReference>
<keyword evidence="1" id="KW-0472">Membrane</keyword>
<dbReference type="InterPro" id="IPR001633">
    <property type="entry name" value="EAL_dom"/>
</dbReference>
<dbReference type="PROSITE" id="PS50887">
    <property type="entry name" value="GGDEF"/>
    <property type="match status" value="1"/>
</dbReference>
<comment type="caution">
    <text evidence="4">The sequence shown here is derived from an EMBL/GenBank/DDBJ whole genome shotgun (WGS) entry which is preliminary data.</text>
</comment>
<dbReference type="Proteomes" id="UP001168640">
    <property type="component" value="Unassembled WGS sequence"/>
</dbReference>
<evidence type="ECO:0000259" key="2">
    <source>
        <dbReference type="PROSITE" id="PS50883"/>
    </source>
</evidence>
<dbReference type="InterPro" id="IPR029787">
    <property type="entry name" value="Nucleotide_cyclase"/>
</dbReference>
<evidence type="ECO:0000259" key="3">
    <source>
        <dbReference type="PROSITE" id="PS50887"/>
    </source>
</evidence>
<dbReference type="CDD" id="cd12914">
    <property type="entry name" value="PDC1_DGC_like"/>
    <property type="match status" value="1"/>
</dbReference>
<dbReference type="Gene3D" id="3.30.70.270">
    <property type="match status" value="1"/>
</dbReference>
<dbReference type="SUPFAM" id="SSF55073">
    <property type="entry name" value="Nucleotide cyclase"/>
    <property type="match status" value="1"/>
</dbReference>
<sequence>MAIPKRNIWKLFWLVYAVAFVFLLVVLFTSWKNTVSHFEDHHESRAELYAQAVDSIFTTQEMALDVIGRELLRQGELERAPHTMPLLDSIVASSRSLVGLGLARADGELVSLSSNLEPEKMPNLLANESTRDDFERALDETKMVLGRTYFVESLQEWVIPVRKALRNREGEVLAVMTGGVRIDGDNGIFRSVLHDNDEDSVMLFRERDGYLQYMSRAGIGPEVYSTIRRTEQEMQADIEMLVEKSGKPIEEIRASEDAVVYYSRRDSGRFIGAAVWHPRYEMWVISESESRSVLNDFFNKLMIHLTLFICLTGLLYYLFGLIDRIERKRIEALFRSSRRDDLTGLENRMGLLDSAQKYVDERAPFSLVVVDVDNFRGINDRFGQEYGDSVLVELARCLSIAAGKDCTVTRLGGDEFAVVTELTRSGDLDAFCKRLLSETSRLMVEGALEIQLGASVGAATFPEHGRSFDIVLRNAHLALYRAKKNRNDICLFRPDIETGYLRRVHIEQRLRGALERSEIVMAYQPQFDAEGNVVAVEALARWRDEELGQVPPSEFVEVAESSGLMVQLGTHVLDRSLREFSELRRAIPSSCELAVNISVLQFMQPGFADTVLDRLRAHQVAPSDLTLEITESLFMSRRSQILPVLNRLRALGIRLAMDDFGTGYSSLSMLRALPIDELKVDKSFVDHINDDMKACNMVESIVAIAKSHSMDLVAEGVEQKSQADTLIGMGYGRLQGYYYSQAVSMDEVRELLTTESEPQE</sequence>
<dbReference type="RefSeq" id="WP_302910481.1">
    <property type="nucleotide sequence ID" value="NZ_JAUMIS010000002.1"/>
</dbReference>
<dbReference type="PANTHER" id="PTHR33121">
    <property type="entry name" value="CYCLIC DI-GMP PHOSPHODIESTERASE PDEF"/>
    <property type="match status" value="1"/>
</dbReference>
<dbReference type="PROSITE" id="PS50883">
    <property type="entry name" value="EAL"/>
    <property type="match status" value="1"/>
</dbReference>
<evidence type="ECO:0000313" key="5">
    <source>
        <dbReference type="Proteomes" id="UP001168640"/>
    </source>
</evidence>
<dbReference type="EMBL" id="JAUMIS010000002">
    <property type="protein sequence ID" value="MDO3722892.1"/>
    <property type="molecule type" value="Genomic_DNA"/>
</dbReference>
<keyword evidence="1" id="KW-1133">Transmembrane helix</keyword>
<keyword evidence="1" id="KW-0812">Transmembrane</keyword>
<name>A0ABT8W3T3_9GAMM</name>
<dbReference type="Pfam" id="PF00563">
    <property type="entry name" value="EAL"/>
    <property type="match status" value="1"/>
</dbReference>
<dbReference type="Gene3D" id="3.20.20.450">
    <property type="entry name" value="EAL domain"/>
    <property type="match status" value="1"/>
</dbReference>
<dbReference type="SMART" id="SM00052">
    <property type="entry name" value="EAL"/>
    <property type="match status" value="1"/>
</dbReference>
<reference evidence="4" key="1">
    <citation type="submission" date="2023-07" db="EMBL/GenBank/DDBJ databases">
        <title>Marinobacter sp. chi1 genome sequencing and assembly.</title>
        <authorList>
            <person name="Park S."/>
        </authorList>
    </citation>
    <scope>NUCLEOTIDE SEQUENCE</scope>
    <source>
        <strain evidence="4">Chi1</strain>
    </source>
</reference>
<evidence type="ECO:0000256" key="1">
    <source>
        <dbReference type="SAM" id="Phobius"/>
    </source>
</evidence>
<gene>
    <name evidence="4" type="ORF">QVZ43_14300</name>
</gene>
<dbReference type="SMART" id="SM00267">
    <property type="entry name" value="GGDEF"/>
    <property type="match status" value="1"/>
</dbReference>
<dbReference type="NCBIfam" id="TIGR00254">
    <property type="entry name" value="GGDEF"/>
    <property type="match status" value="1"/>
</dbReference>
<feature type="transmembrane region" description="Helical" evidence="1">
    <location>
        <begin position="12"/>
        <end position="31"/>
    </location>
</feature>
<accession>A0ABT8W3T3</accession>
<dbReference type="PANTHER" id="PTHR33121:SF70">
    <property type="entry name" value="SIGNALING PROTEIN YKOW"/>
    <property type="match status" value="1"/>
</dbReference>
<feature type="domain" description="GGDEF" evidence="3">
    <location>
        <begin position="363"/>
        <end position="494"/>
    </location>
</feature>
<dbReference type="InterPro" id="IPR050706">
    <property type="entry name" value="Cyclic-di-GMP_PDE-like"/>
</dbReference>